<name>A0AAU9MJL6_9ASTR</name>
<evidence type="ECO:0000313" key="2">
    <source>
        <dbReference type="EMBL" id="CAH1426697.1"/>
    </source>
</evidence>
<reference evidence="2 3" key="1">
    <citation type="submission" date="2022-01" db="EMBL/GenBank/DDBJ databases">
        <authorList>
            <person name="Xiong W."/>
            <person name="Schranz E."/>
        </authorList>
    </citation>
    <scope>NUCLEOTIDE SEQUENCE [LARGE SCALE GENOMIC DNA]</scope>
</reference>
<dbReference type="PANTHER" id="PTHR31066:SF71">
    <property type="entry name" value="PB1 DOMAIN-CONTAINING PROTEIN-RELATED"/>
    <property type="match status" value="1"/>
</dbReference>
<sequence length="159" mass="18326">MAVPSDSSKKIKFHYSYGGTFKVCPNDGKLKYIGGTNKIMTVDQSITYTELIVKMWDVCGPSMNLRCKLPMDDFYLLVQVASDEDLNYVMEEYDWVGKDMKIRAILDPLPPPITEVVDDYFCSKVASVKFFDYTPPQFYHVDEDVDGFLSRKIEECSFY</sequence>
<dbReference type="PANTHER" id="PTHR31066">
    <property type="entry name" value="OS05G0427100 PROTEIN-RELATED"/>
    <property type="match status" value="1"/>
</dbReference>
<dbReference type="SMART" id="SM00666">
    <property type="entry name" value="PB1"/>
    <property type="match status" value="1"/>
</dbReference>
<dbReference type="AlphaFoldDB" id="A0AAU9MJL6"/>
<keyword evidence="3" id="KW-1185">Reference proteome</keyword>
<comment type="caution">
    <text evidence="2">The sequence shown here is derived from an EMBL/GenBank/DDBJ whole genome shotgun (WGS) entry which is preliminary data.</text>
</comment>
<evidence type="ECO:0000259" key="1">
    <source>
        <dbReference type="SMART" id="SM00666"/>
    </source>
</evidence>
<dbReference type="InterPro" id="IPR000270">
    <property type="entry name" value="PB1_dom"/>
</dbReference>
<proteinExistence type="predicted"/>
<evidence type="ECO:0000313" key="3">
    <source>
        <dbReference type="Proteomes" id="UP001157418"/>
    </source>
</evidence>
<dbReference type="EMBL" id="CAKMRJ010002223">
    <property type="protein sequence ID" value="CAH1426697.1"/>
    <property type="molecule type" value="Genomic_DNA"/>
</dbReference>
<dbReference type="Pfam" id="PF00564">
    <property type="entry name" value="PB1"/>
    <property type="match status" value="1"/>
</dbReference>
<gene>
    <name evidence="2" type="ORF">LVIROSA_LOCUS13763</name>
</gene>
<dbReference type="SUPFAM" id="SSF54277">
    <property type="entry name" value="CAD &amp; PB1 domains"/>
    <property type="match status" value="1"/>
</dbReference>
<feature type="domain" description="PB1" evidence="1">
    <location>
        <begin position="25"/>
        <end position="109"/>
    </location>
</feature>
<organism evidence="2 3">
    <name type="scientific">Lactuca virosa</name>
    <dbReference type="NCBI Taxonomy" id="75947"/>
    <lineage>
        <taxon>Eukaryota</taxon>
        <taxon>Viridiplantae</taxon>
        <taxon>Streptophyta</taxon>
        <taxon>Embryophyta</taxon>
        <taxon>Tracheophyta</taxon>
        <taxon>Spermatophyta</taxon>
        <taxon>Magnoliopsida</taxon>
        <taxon>eudicotyledons</taxon>
        <taxon>Gunneridae</taxon>
        <taxon>Pentapetalae</taxon>
        <taxon>asterids</taxon>
        <taxon>campanulids</taxon>
        <taxon>Asterales</taxon>
        <taxon>Asteraceae</taxon>
        <taxon>Cichorioideae</taxon>
        <taxon>Cichorieae</taxon>
        <taxon>Lactucinae</taxon>
        <taxon>Lactuca</taxon>
    </lineage>
</organism>
<accession>A0AAU9MJL6</accession>
<protein>
    <recommendedName>
        <fullName evidence="1">PB1 domain-containing protein</fullName>
    </recommendedName>
</protein>
<dbReference type="Gene3D" id="3.10.20.90">
    <property type="entry name" value="Phosphatidylinositol 3-kinase Catalytic Subunit, Chain A, domain 1"/>
    <property type="match status" value="1"/>
</dbReference>
<dbReference type="InterPro" id="IPR053198">
    <property type="entry name" value="Gynoecium_Dev_Regulator"/>
</dbReference>
<dbReference type="Proteomes" id="UP001157418">
    <property type="component" value="Unassembled WGS sequence"/>
</dbReference>